<name>A0A1G6HIH6_9BACT</name>
<keyword evidence="6" id="KW-0902">Two-component regulatory system</keyword>
<dbReference type="Gene3D" id="3.40.50.2300">
    <property type="match status" value="1"/>
</dbReference>
<evidence type="ECO:0000256" key="3">
    <source>
        <dbReference type="ARBA" id="ARBA00022553"/>
    </source>
</evidence>
<comment type="catalytic activity">
    <reaction evidence="1">
        <text>ATP + protein L-histidine = ADP + protein N-phospho-L-histidine.</text>
        <dbReference type="EC" id="2.7.13.3"/>
    </reaction>
</comment>
<keyword evidence="9" id="KW-1133">Transmembrane helix</keyword>
<evidence type="ECO:0000256" key="8">
    <source>
        <dbReference type="SAM" id="Coils"/>
    </source>
</evidence>
<feature type="modified residue" description="4-aspartylphosphate" evidence="7">
    <location>
        <position position="391"/>
    </location>
</feature>
<sequence>MSIINSIDMEANLFVIITSIIVVLLILLIILILVVIKSRKTVLWQKSLMAQFFDDNQSKEARIQELMLEKKGLIRKLGDARAKVDEANLLKSNFLANMSHELRTPMNGIIGFTQLLRDELTPDKREQYVGIVVDSGEQLVQLLDNIVDISRMDAGVISFNRSPCNLDEMLFDLFTQFNEIKYKQDKDDLILRFYNLADDQVNIINTDCVRLRQVFSNLIGNALKFTHKGIIEFGFTNSSDHELLFFVKDTGIGIPEEKQCIVFERFRQVEQGSTRKYGGTGLGLYISKQIINGLNGKIWFESTPEQGSIFYFTLPYESVEIKEDISFFHTTQRAFSWANMVILVVEEKESNYQHLENLLKDTEATLIWAKNDAETISMCLNGDAPNIVLMDNQMYNVDGGETIQEIRKHKSKSELPIIIHTDYALPNDNLQYLEVGCNDYIAKPINQEALLNKIDRFLSKA</sequence>
<dbReference type="Pfam" id="PF02518">
    <property type="entry name" value="HATPase_c"/>
    <property type="match status" value="1"/>
</dbReference>
<evidence type="ECO:0000259" key="11">
    <source>
        <dbReference type="PROSITE" id="PS50110"/>
    </source>
</evidence>
<accession>A0A1G6HIH6</accession>
<dbReference type="STRING" id="1640674.SAMN05216323_101141"/>
<dbReference type="SUPFAM" id="SSF52172">
    <property type="entry name" value="CheY-like"/>
    <property type="match status" value="1"/>
</dbReference>
<evidence type="ECO:0000256" key="7">
    <source>
        <dbReference type="PROSITE-ProRule" id="PRU00169"/>
    </source>
</evidence>
<protein>
    <recommendedName>
        <fullName evidence="2">histidine kinase</fullName>
        <ecNumber evidence="2">2.7.13.3</ecNumber>
    </recommendedName>
</protein>
<dbReference type="GO" id="GO:0000155">
    <property type="term" value="F:phosphorelay sensor kinase activity"/>
    <property type="evidence" value="ECO:0007669"/>
    <property type="project" value="InterPro"/>
</dbReference>
<evidence type="ECO:0000256" key="4">
    <source>
        <dbReference type="ARBA" id="ARBA00022679"/>
    </source>
</evidence>
<dbReference type="Proteomes" id="UP000199452">
    <property type="component" value="Unassembled WGS sequence"/>
</dbReference>
<dbReference type="EMBL" id="FMYP01000011">
    <property type="protein sequence ID" value="SDB94127.1"/>
    <property type="molecule type" value="Genomic_DNA"/>
</dbReference>
<keyword evidence="4" id="KW-0808">Transferase</keyword>
<dbReference type="Pfam" id="PF00072">
    <property type="entry name" value="Response_reg"/>
    <property type="match status" value="1"/>
</dbReference>
<dbReference type="InterPro" id="IPR001789">
    <property type="entry name" value="Sig_transdc_resp-reg_receiver"/>
</dbReference>
<dbReference type="InterPro" id="IPR003661">
    <property type="entry name" value="HisK_dim/P_dom"/>
</dbReference>
<dbReference type="SMART" id="SM00387">
    <property type="entry name" value="HATPase_c"/>
    <property type="match status" value="1"/>
</dbReference>
<dbReference type="PRINTS" id="PR00344">
    <property type="entry name" value="BCTRLSENSOR"/>
</dbReference>
<dbReference type="PROSITE" id="PS50109">
    <property type="entry name" value="HIS_KIN"/>
    <property type="match status" value="1"/>
</dbReference>
<feature type="transmembrane region" description="Helical" evidence="9">
    <location>
        <begin position="12"/>
        <end position="36"/>
    </location>
</feature>
<dbReference type="PANTHER" id="PTHR45339">
    <property type="entry name" value="HYBRID SIGNAL TRANSDUCTION HISTIDINE KINASE J"/>
    <property type="match status" value="1"/>
</dbReference>
<keyword evidence="5" id="KW-0418">Kinase</keyword>
<keyword evidence="8" id="KW-0175">Coiled coil</keyword>
<evidence type="ECO:0000256" key="2">
    <source>
        <dbReference type="ARBA" id="ARBA00012438"/>
    </source>
</evidence>
<dbReference type="SMART" id="SM00448">
    <property type="entry name" value="REC"/>
    <property type="match status" value="1"/>
</dbReference>
<proteinExistence type="predicted"/>
<keyword evidence="9" id="KW-0812">Transmembrane</keyword>
<dbReference type="CDD" id="cd16922">
    <property type="entry name" value="HATPase_EvgS-ArcB-TorS-like"/>
    <property type="match status" value="1"/>
</dbReference>
<dbReference type="SUPFAM" id="SSF47384">
    <property type="entry name" value="Homodimeric domain of signal transducing histidine kinase"/>
    <property type="match status" value="1"/>
</dbReference>
<evidence type="ECO:0000256" key="1">
    <source>
        <dbReference type="ARBA" id="ARBA00000085"/>
    </source>
</evidence>
<evidence type="ECO:0000313" key="12">
    <source>
        <dbReference type="EMBL" id="SDB94127.1"/>
    </source>
</evidence>
<dbReference type="InterPro" id="IPR005467">
    <property type="entry name" value="His_kinase_dom"/>
</dbReference>
<keyword evidence="9" id="KW-0472">Membrane</keyword>
<keyword evidence="13" id="KW-1185">Reference proteome</keyword>
<gene>
    <name evidence="12" type="ORF">SAMN05216323_101141</name>
</gene>
<evidence type="ECO:0000256" key="6">
    <source>
        <dbReference type="ARBA" id="ARBA00023012"/>
    </source>
</evidence>
<dbReference type="SMART" id="SM00388">
    <property type="entry name" value="HisKA"/>
    <property type="match status" value="1"/>
</dbReference>
<evidence type="ECO:0000313" key="13">
    <source>
        <dbReference type="Proteomes" id="UP000199452"/>
    </source>
</evidence>
<dbReference type="SUPFAM" id="SSF55874">
    <property type="entry name" value="ATPase domain of HSP90 chaperone/DNA topoisomerase II/histidine kinase"/>
    <property type="match status" value="1"/>
</dbReference>
<feature type="coiled-coil region" evidence="8">
    <location>
        <begin position="56"/>
        <end position="83"/>
    </location>
</feature>
<dbReference type="InterPro" id="IPR036890">
    <property type="entry name" value="HATPase_C_sf"/>
</dbReference>
<evidence type="ECO:0000259" key="10">
    <source>
        <dbReference type="PROSITE" id="PS50109"/>
    </source>
</evidence>
<dbReference type="EC" id="2.7.13.3" evidence="2"/>
<dbReference type="InterPro" id="IPR011006">
    <property type="entry name" value="CheY-like_superfamily"/>
</dbReference>
<dbReference type="CDD" id="cd00082">
    <property type="entry name" value="HisKA"/>
    <property type="match status" value="1"/>
</dbReference>
<dbReference type="OrthoDB" id="9796457at2"/>
<dbReference type="PROSITE" id="PS50110">
    <property type="entry name" value="RESPONSE_REGULATORY"/>
    <property type="match status" value="1"/>
</dbReference>
<keyword evidence="3 7" id="KW-0597">Phosphoprotein</keyword>
<feature type="domain" description="Histidine kinase" evidence="10">
    <location>
        <begin position="97"/>
        <end position="318"/>
    </location>
</feature>
<dbReference type="InterPro" id="IPR004358">
    <property type="entry name" value="Sig_transdc_His_kin-like_C"/>
</dbReference>
<evidence type="ECO:0000256" key="9">
    <source>
        <dbReference type="SAM" id="Phobius"/>
    </source>
</evidence>
<dbReference type="Pfam" id="PF00512">
    <property type="entry name" value="HisKA"/>
    <property type="match status" value="1"/>
</dbReference>
<organism evidence="12 13">
    <name type="scientific">Williamwhitmania taraxaci</name>
    <dbReference type="NCBI Taxonomy" id="1640674"/>
    <lineage>
        <taxon>Bacteria</taxon>
        <taxon>Pseudomonadati</taxon>
        <taxon>Bacteroidota</taxon>
        <taxon>Bacteroidia</taxon>
        <taxon>Bacteroidales</taxon>
        <taxon>Williamwhitmaniaceae</taxon>
        <taxon>Williamwhitmania</taxon>
    </lineage>
</organism>
<evidence type="ECO:0000256" key="5">
    <source>
        <dbReference type="ARBA" id="ARBA00022777"/>
    </source>
</evidence>
<dbReference type="RefSeq" id="WP_092436318.1">
    <property type="nucleotide sequence ID" value="NZ_FMYP01000011.1"/>
</dbReference>
<dbReference type="PANTHER" id="PTHR45339:SF1">
    <property type="entry name" value="HYBRID SIGNAL TRANSDUCTION HISTIDINE KINASE J"/>
    <property type="match status" value="1"/>
</dbReference>
<dbReference type="AlphaFoldDB" id="A0A1G6HIH6"/>
<dbReference type="InterPro" id="IPR003594">
    <property type="entry name" value="HATPase_dom"/>
</dbReference>
<dbReference type="FunFam" id="3.30.565.10:FF:000006">
    <property type="entry name" value="Sensor histidine kinase WalK"/>
    <property type="match status" value="1"/>
</dbReference>
<reference evidence="12 13" key="1">
    <citation type="submission" date="2016-09" db="EMBL/GenBank/DDBJ databases">
        <authorList>
            <person name="Capua I."/>
            <person name="De Benedictis P."/>
            <person name="Joannis T."/>
            <person name="Lombin L.H."/>
            <person name="Cattoli G."/>
        </authorList>
    </citation>
    <scope>NUCLEOTIDE SEQUENCE [LARGE SCALE GENOMIC DNA]</scope>
    <source>
        <strain evidence="12 13">A7P-90m</strain>
    </source>
</reference>
<feature type="domain" description="Response regulatory" evidence="11">
    <location>
        <begin position="341"/>
        <end position="458"/>
    </location>
</feature>
<dbReference type="Gene3D" id="1.10.287.130">
    <property type="match status" value="1"/>
</dbReference>
<dbReference type="CDD" id="cd17546">
    <property type="entry name" value="REC_hyHK_CKI1_RcsC-like"/>
    <property type="match status" value="1"/>
</dbReference>
<dbReference type="Gene3D" id="3.30.565.10">
    <property type="entry name" value="Histidine kinase-like ATPase, C-terminal domain"/>
    <property type="match status" value="1"/>
</dbReference>
<dbReference type="InterPro" id="IPR036097">
    <property type="entry name" value="HisK_dim/P_sf"/>
</dbReference>